<feature type="signal peptide" evidence="1">
    <location>
        <begin position="1"/>
        <end position="21"/>
    </location>
</feature>
<feature type="chain" id="PRO_5026865658" evidence="1">
    <location>
        <begin position="22"/>
        <end position="120"/>
    </location>
</feature>
<dbReference type="PANTHER" id="PTHR37685">
    <property type="entry name" value="GEO11136P1-RELATED"/>
    <property type="match status" value="1"/>
</dbReference>
<dbReference type="AlphaFoldDB" id="A0A6M2DUX7"/>
<name>A0A6M2DUX7_XENCH</name>
<protein>
    <submittedName>
        <fullName evidence="2">Putative transcription activator mbf2</fullName>
    </submittedName>
</protein>
<evidence type="ECO:0000256" key="1">
    <source>
        <dbReference type="SAM" id="SignalP"/>
    </source>
</evidence>
<dbReference type="InterPro" id="IPR031734">
    <property type="entry name" value="MBF2"/>
</dbReference>
<reference evidence="2" key="1">
    <citation type="submission" date="2020-03" db="EMBL/GenBank/DDBJ databases">
        <title>Transcriptomic Profiling of the Digestive Tract of the Rat Flea, Xenopsylla cheopis, Following Blood Feeding and Infection with Yersinia pestis.</title>
        <authorList>
            <person name="Bland D.M."/>
            <person name="Martens C.A."/>
            <person name="Virtaneva K."/>
            <person name="Kanakabandi K."/>
            <person name="Long D."/>
            <person name="Rosenke R."/>
            <person name="Saturday G.A."/>
            <person name="Hoyt F.H."/>
            <person name="Bruno D.P."/>
            <person name="Ribeiro J.M.C."/>
            <person name="Hinnebusch J."/>
        </authorList>
    </citation>
    <scope>NUCLEOTIDE SEQUENCE</scope>
</reference>
<accession>A0A6M2DUX7</accession>
<dbReference type="EMBL" id="GIIL01006256">
    <property type="protein sequence ID" value="NOV49982.1"/>
    <property type="molecule type" value="Transcribed_RNA"/>
</dbReference>
<keyword evidence="1" id="KW-0732">Signal</keyword>
<dbReference type="PANTHER" id="PTHR37685:SF1">
    <property type="entry name" value="GEO11136P1-RELATED"/>
    <property type="match status" value="1"/>
</dbReference>
<proteinExistence type="predicted"/>
<dbReference type="Pfam" id="PF15868">
    <property type="entry name" value="MBF2"/>
    <property type="match status" value="1"/>
</dbReference>
<sequence>MALKLMLGLAALIALVASANSQSHNMAWGQRISGDRLLHNSIEYEEFKPLQIVKRDVYFPKSGEINYATITFINATDQYVNDNGGYISLLAGGKDLCITMFVKFSYNYTFSNFILITIIR</sequence>
<evidence type="ECO:0000313" key="2">
    <source>
        <dbReference type="EMBL" id="NOV49982.1"/>
    </source>
</evidence>
<organism evidence="2">
    <name type="scientific">Xenopsylla cheopis</name>
    <name type="common">Oriental rat flea</name>
    <name type="synonym">Pulex cheopis</name>
    <dbReference type="NCBI Taxonomy" id="163159"/>
    <lineage>
        <taxon>Eukaryota</taxon>
        <taxon>Metazoa</taxon>
        <taxon>Ecdysozoa</taxon>
        <taxon>Arthropoda</taxon>
        <taxon>Hexapoda</taxon>
        <taxon>Insecta</taxon>
        <taxon>Pterygota</taxon>
        <taxon>Neoptera</taxon>
        <taxon>Endopterygota</taxon>
        <taxon>Siphonaptera</taxon>
        <taxon>Pulicidae</taxon>
        <taxon>Xenopsyllinae</taxon>
        <taxon>Xenopsylla</taxon>
    </lineage>
</organism>